<accession>A0ABS2LLC8</accession>
<feature type="compositionally biased region" description="Pro residues" evidence="2">
    <location>
        <begin position="23"/>
        <end position="50"/>
    </location>
</feature>
<gene>
    <name evidence="5" type="ORF">JOD49_003609</name>
</gene>
<keyword evidence="6" id="KW-1185">Reference proteome</keyword>
<organism evidence="5 6">
    <name type="scientific">Oerskovia jenensis</name>
    <dbReference type="NCBI Taxonomy" id="162169"/>
    <lineage>
        <taxon>Bacteria</taxon>
        <taxon>Bacillati</taxon>
        <taxon>Actinomycetota</taxon>
        <taxon>Actinomycetes</taxon>
        <taxon>Micrococcales</taxon>
        <taxon>Cellulomonadaceae</taxon>
        <taxon>Oerskovia</taxon>
    </lineage>
</organism>
<dbReference type="InterPro" id="IPR029051">
    <property type="entry name" value="DUF4352"/>
</dbReference>
<feature type="compositionally biased region" description="Low complexity" evidence="2">
    <location>
        <begin position="1"/>
        <end position="22"/>
    </location>
</feature>
<name>A0ABS2LLC8_9CELL</name>
<keyword evidence="3" id="KW-1133">Transmembrane helix</keyword>
<evidence type="ECO:0000256" key="3">
    <source>
        <dbReference type="SAM" id="Phobius"/>
    </source>
</evidence>
<proteinExistence type="predicted"/>
<dbReference type="EMBL" id="JAFBBO010000001">
    <property type="protein sequence ID" value="MBM7480689.1"/>
    <property type="molecule type" value="Genomic_DNA"/>
</dbReference>
<keyword evidence="3" id="KW-0812">Transmembrane</keyword>
<sequence length="253" mass="25892">MSNDPNPQQPHQAYAPQQHTGQPHPPQQNQPYPGQPYPGQPYPGQQPPAPRRSFFARHKVLTVFLAILALVLVVSIGSSLGGDTPDTPEAAGSAGVADAADPGADGGATGDQAPAAPAPEEAVPGLGAAVRDGKFEFTVTAVEPGVARVGDDFLGVDAQGQFVLVHVTVTNVGDVAQMFDASSQKLFDAQGREHSADSTAGIYLGDANSFLNDINPGNSIQGVVVFDVPADAVPASLELHDSFLSGGTTVALG</sequence>
<keyword evidence="3" id="KW-0472">Membrane</keyword>
<reference evidence="5 6" key="1">
    <citation type="submission" date="2021-01" db="EMBL/GenBank/DDBJ databases">
        <title>Sequencing the genomes of 1000 actinobacteria strains.</title>
        <authorList>
            <person name="Klenk H.-P."/>
        </authorList>
    </citation>
    <scope>NUCLEOTIDE SEQUENCE [LARGE SCALE GENOMIC DNA]</scope>
    <source>
        <strain evidence="5 6">DSM 46000</strain>
    </source>
</reference>
<evidence type="ECO:0000259" key="4">
    <source>
        <dbReference type="Pfam" id="PF11611"/>
    </source>
</evidence>
<keyword evidence="1" id="KW-0732">Signal</keyword>
<evidence type="ECO:0000256" key="1">
    <source>
        <dbReference type="ARBA" id="ARBA00022729"/>
    </source>
</evidence>
<feature type="region of interest" description="Disordered" evidence="2">
    <location>
        <begin position="1"/>
        <end position="51"/>
    </location>
</feature>
<evidence type="ECO:0000313" key="6">
    <source>
        <dbReference type="Proteomes" id="UP000698059"/>
    </source>
</evidence>
<feature type="region of interest" description="Disordered" evidence="2">
    <location>
        <begin position="82"/>
        <end position="120"/>
    </location>
</feature>
<feature type="domain" description="DUF4352" evidence="4">
    <location>
        <begin position="125"/>
        <end position="247"/>
    </location>
</feature>
<feature type="compositionally biased region" description="Low complexity" evidence="2">
    <location>
        <begin position="110"/>
        <end position="120"/>
    </location>
</feature>
<evidence type="ECO:0000256" key="2">
    <source>
        <dbReference type="SAM" id="MobiDB-lite"/>
    </source>
</evidence>
<dbReference type="InterPro" id="IPR029050">
    <property type="entry name" value="Immunoprotect_excell_Ig-like"/>
</dbReference>
<dbReference type="Gene3D" id="2.60.40.1240">
    <property type="match status" value="1"/>
</dbReference>
<feature type="transmembrane region" description="Helical" evidence="3">
    <location>
        <begin position="60"/>
        <end position="80"/>
    </location>
</feature>
<protein>
    <recommendedName>
        <fullName evidence="4">DUF4352 domain-containing protein</fullName>
    </recommendedName>
</protein>
<feature type="compositionally biased region" description="Low complexity" evidence="2">
    <location>
        <begin position="90"/>
        <end position="103"/>
    </location>
</feature>
<evidence type="ECO:0000313" key="5">
    <source>
        <dbReference type="EMBL" id="MBM7480689.1"/>
    </source>
</evidence>
<dbReference type="Pfam" id="PF11611">
    <property type="entry name" value="DUF4352"/>
    <property type="match status" value="1"/>
</dbReference>
<dbReference type="Proteomes" id="UP000698059">
    <property type="component" value="Unassembled WGS sequence"/>
</dbReference>
<comment type="caution">
    <text evidence="5">The sequence shown here is derived from an EMBL/GenBank/DDBJ whole genome shotgun (WGS) entry which is preliminary data.</text>
</comment>
<dbReference type="RefSeq" id="WP_205308421.1">
    <property type="nucleotide sequence ID" value="NZ_BAAAVF010000001.1"/>
</dbReference>